<comment type="subunit">
    <text evidence="3 10">Homodimers and heterodimers.</text>
</comment>
<dbReference type="PROSITE" id="PS51745">
    <property type="entry name" value="PB1"/>
    <property type="match status" value="1"/>
</dbReference>
<sequence length="229" mass="26072">MYKHTKLVGNGNGDGAASSINLLKSDGQRQQHTYNYKYYFLFTVVILVVVLVTLLLTVVKQLKRDLTTDLQLGLSLSPSAASQRVQRNPSQYPSAERGRASEKNLIGSVIQKMNAATADDEHNDVESSSSSRNTRRRLYVKVYMEGHAIGRKLDLLAHHGFHDMIRTLEHMFNTNILWGDDVDRVHSGHYERHVLTYEDEEGDWLIVGDVPWEMFLSAAKRLKITRTFP</sequence>
<evidence type="ECO:0000256" key="9">
    <source>
        <dbReference type="ARBA" id="ARBA00025283"/>
    </source>
</evidence>
<dbReference type="GO" id="GO:0006355">
    <property type="term" value="P:regulation of DNA-templated transcription"/>
    <property type="evidence" value="ECO:0007669"/>
    <property type="project" value="InterPro"/>
</dbReference>
<accession>A0A5N5FZQ3</accession>
<evidence type="ECO:0000256" key="7">
    <source>
        <dbReference type="ARBA" id="ARBA00023242"/>
    </source>
</evidence>
<evidence type="ECO:0000256" key="8">
    <source>
        <dbReference type="ARBA" id="ARBA00023294"/>
    </source>
</evidence>
<dbReference type="GO" id="GO:0005634">
    <property type="term" value="C:nucleus"/>
    <property type="evidence" value="ECO:0007669"/>
    <property type="project" value="UniProtKB-SubCell"/>
</dbReference>
<evidence type="ECO:0000256" key="1">
    <source>
        <dbReference type="ARBA" id="ARBA00004123"/>
    </source>
</evidence>
<keyword evidence="5 10" id="KW-0805">Transcription regulation</keyword>
<keyword evidence="8 10" id="KW-0927">Auxin signaling pathway</keyword>
<feature type="transmembrane region" description="Helical" evidence="11">
    <location>
        <begin position="38"/>
        <end position="59"/>
    </location>
</feature>
<reference evidence="13 14" key="1">
    <citation type="submission" date="2019-09" db="EMBL/GenBank/DDBJ databases">
        <authorList>
            <person name="Ou C."/>
        </authorList>
    </citation>
    <scope>NUCLEOTIDE SEQUENCE [LARGE SCALE GENOMIC DNA]</scope>
    <source>
        <strain evidence="13">S2</strain>
        <tissue evidence="13">Leaf</tissue>
    </source>
</reference>
<evidence type="ECO:0000256" key="11">
    <source>
        <dbReference type="SAM" id="Phobius"/>
    </source>
</evidence>
<dbReference type="InterPro" id="IPR003311">
    <property type="entry name" value="AUX_IAA"/>
</dbReference>
<dbReference type="AlphaFoldDB" id="A0A5N5FZQ3"/>
<evidence type="ECO:0000256" key="5">
    <source>
        <dbReference type="ARBA" id="ARBA00023015"/>
    </source>
</evidence>
<comment type="caution">
    <text evidence="13">The sequence shown here is derived from an EMBL/GenBank/DDBJ whole genome shotgun (WGS) entry which is preliminary data.</text>
</comment>
<keyword evidence="11" id="KW-1133">Transmembrane helix</keyword>
<keyword evidence="6 10" id="KW-0804">Transcription</keyword>
<name>A0A5N5FZQ3_9ROSA</name>
<keyword evidence="7 10" id="KW-0539">Nucleus</keyword>
<evidence type="ECO:0000313" key="13">
    <source>
        <dbReference type="EMBL" id="KAB2603744.1"/>
    </source>
</evidence>
<dbReference type="Proteomes" id="UP000327157">
    <property type="component" value="Unassembled WGS sequence"/>
</dbReference>
<proteinExistence type="inferred from homology"/>
<dbReference type="InterPro" id="IPR033389">
    <property type="entry name" value="AUX/IAA_dom"/>
</dbReference>
<evidence type="ECO:0000256" key="4">
    <source>
        <dbReference type="ARBA" id="ARBA00022491"/>
    </source>
</evidence>
<dbReference type="InterPro" id="IPR053793">
    <property type="entry name" value="PB1-like"/>
</dbReference>
<protein>
    <recommendedName>
        <fullName evidence="10">Auxin-responsive protein</fullName>
    </recommendedName>
</protein>
<reference evidence="13 14" key="2">
    <citation type="submission" date="2019-11" db="EMBL/GenBank/DDBJ databases">
        <title>A de novo genome assembly of a pear dwarfing rootstock.</title>
        <authorList>
            <person name="Wang F."/>
            <person name="Wang J."/>
            <person name="Li S."/>
            <person name="Zhang Y."/>
            <person name="Fang M."/>
            <person name="Ma L."/>
            <person name="Zhao Y."/>
            <person name="Jiang S."/>
        </authorList>
    </citation>
    <scope>NUCLEOTIDE SEQUENCE [LARGE SCALE GENOMIC DNA]</scope>
    <source>
        <strain evidence="13">S2</strain>
        <tissue evidence="13">Leaf</tissue>
    </source>
</reference>
<dbReference type="Gene3D" id="3.10.20.90">
    <property type="entry name" value="Phosphatidylinositol 3-kinase Catalytic Subunit, Chain A, domain 1"/>
    <property type="match status" value="1"/>
</dbReference>
<comment type="function">
    <text evidence="9">Aux/IAA proteins are short-lived transcriptional factors that function as repressors of early auxin response genes at low auxin concentrations. Repression is thought to result from the interaction with auxin response factors (ARFs), proteins that bind to the auxin-responsive promoter element (AuxRE). Formation of heterodimers with ARF proteins may alter their ability to modulate early auxin response genes expression.</text>
</comment>
<evidence type="ECO:0000256" key="2">
    <source>
        <dbReference type="ARBA" id="ARBA00006728"/>
    </source>
</evidence>
<keyword evidence="11" id="KW-0472">Membrane</keyword>
<gene>
    <name evidence="13" type="ORF">D8674_041135</name>
</gene>
<feature type="domain" description="PB1" evidence="12">
    <location>
        <begin position="137"/>
        <end position="229"/>
    </location>
</feature>
<comment type="subcellular location">
    <subcellularLocation>
        <location evidence="1 10">Nucleus</location>
    </subcellularLocation>
</comment>
<evidence type="ECO:0000256" key="6">
    <source>
        <dbReference type="ARBA" id="ARBA00023163"/>
    </source>
</evidence>
<dbReference type="Pfam" id="PF02309">
    <property type="entry name" value="AUX_IAA"/>
    <property type="match status" value="1"/>
</dbReference>
<dbReference type="OrthoDB" id="1163413at2759"/>
<evidence type="ECO:0000313" key="14">
    <source>
        <dbReference type="Proteomes" id="UP000327157"/>
    </source>
</evidence>
<dbReference type="SUPFAM" id="SSF54277">
    <property type="entry name" value="CAD &amp; PB1 domains"/>
    <property type="match status" value="1"/>
</dbReference>
<organism evidence="13 14">
    <name type="scientific">Pyrus ussuriensis x Pyrus communis</name>
    <dbReference type="NCBI Taxonomy" id="2448454"/>
    <lineage>
        <taxon>Eukaryota</taxon>
        <taxon>Viridiplantae</taxon>
        <taxon>Streptophyta</taxon>
        <taxon>Embryophyta</taxon>
        <taxon>Tracheophyta</taxon>
        <taxon>Spermatophyta</taxon>
        <taxon>Magnoliopsida</taxon>
        <taxon>eudicotyledons</taxon>
        <taxon>Gunneridae</taxon>
        <taxon>Pentapetalae</taxon>
        <taxon>rosids</taxon>
        <taxon>fabids</taxon>
        <taxon>Rosales</taxon>
        <taxon>Rosaceae</taxon>
        <taxon>Amygdaloideae</taxon>
        <taxon>Maleae</taxon>
        <taxon>Pyrus</taxon>
    </lineage>
</organism>
<evidence type="ECO:0000259" key="12">
    <source>
        <dbReference type="PROSITE" id="PS51745"/>
    </source>
</evidence>
<dbReference type="PANTHER" id="PTHR31734">
    <property type="entry name" value="AUXIN-RESPONSIVE PROTEIN IAA17"/>
    <property type="match status" value="1"/>
</dbReference>
<dbReference type="PANTHER" id="PTHR31734:SF94">
    <property type="entry name" value="AUXIN-RESPONSIVE PROTEIN IAA30"/>
    <property type="match status" value="1"/>
</dbReference>
<dbReference type="EMBL" id="SMOL01000694">
    <property type="protein sequence ID" value="KAB2603744.1"/>
    <property type="molecule type" value="Genomic_DNA"/>
</dbReference>
<keyword evidence="14" id="KW-1185">Reference proteome</keyword>
<keyword evidence="4 10" id="KW-0678">Repressor</keyword>
<comment type="similarity">
    <text evidence="2 10">Belongs to the Aux/IAA family.</text>
</comment>
<evidence type="ECO:0000256" key="3">
    <source>
        <dbReference type="ARBA" id="ARBA00011726"/>
    </source>
</evidence>
<dbReference type="GO" id="GO:0009734">
    <property type="term" value="P:auxin-activated signaling pathway"/>
    <property type="evidence" value="ECO:0007669"/>
    <property type="project" value="UniProtKB-UniRule"/>
</dbReference>
<keyword evidence="11" id="KW-0812">Transmembrane</keyword>
<evidence type="ECO:0000256" key="10">
    <source>
        <dbReference type="RuleBase" id="RU004549"/>
    </source>
</evidence>